<proteinExistence type="inferred from homology"/>
<gene>
    <name evidence="9" type="primary">dusA</name>
    <name evidence="12" type="ORF">FHS48_001888</name>
</gene>
<comment type="catalytic activity">
    <reaction evidence="9">
        <text>5,6-dihydrouridine(20) in tRNA + NADP(+) = uridine(20) in tRNA + NADPH + H(+)</text>
        <dbReference type="Rhea" id="RHEA:53336"/>
        <dbReference type="Rhea" id="RHEA-COMP:13533"/>
        <dbReference type="Rhea" id="RHEA-COMP:13534"/>
        <dbReference type="ChEBI" id="CHEBI:15378"/>
        <dbReference type="ChEBI" id="CHEBI:57783"/>
        <dbReference type="ChEBI" id="CHEBI:58349"/>
        <dbReference type="ChEBI" id="CHEBI:65315"/>
        <dbReference type="ChEBI" id="CHEBI:74443"/>
        <dbReference type="EC" id="1.3.1.91"/>
    </reaction>
</comment>
<feature type="site" description="Interacts with tRNA" evidence="9">
    <location>
        <position position="108"/>
    </location>
</feature>
<evidence type="ECO:0000256" key="10">
    <source>
        <dbReference type="SAM" id="MobiDB-lite"/>
    </source>
</evidence>
<feature type="binding site" evidence="9">
    <location>
        <begin position="222"/>
        <end position="224"/>
    </location>
    <ligand>
        <name>FMN</name>
        <dbReference type="ChEBI" id="CHEBI:58210"/>
    </ligand>
</feature>
<keyword evidence="5 9" id="KW-0819">tRNA processing</keyword>
<comment type="function">
    <text evidence="9">Catalyzes the synthesis of 5,6-dihydrouridine (D), a modified base found in the D-loop of most tRNAs, via the reduction of the C5-C6 double bond in target uridines. Specifically modifies U20 and U20a in tRNAs.</text>
</comment>
<evidence type="ECO:0000313" key="12">
    <source>
        <dbReference type="EMBL" id="MBB6210472.1"/>
    </source>
</evidence>
<dbReference type="EMBL" id="JACIIX010000006">
    <property type="protein sequence ID" value="MBB6210472.1"/>
    <property type="molecule type" value="Genomic_DNA"/>
</dbReference>
<dbReference type="PROSITE" id="PS01136">
    <property type="entry name" value="UPF0034"/>
    <property type="match status" value="1"/>
</dbReference>
<dbReference type="InterPro" id="IPR035587">
    <property type="entry name" value="DUS-like_FMN-bd"/>
</dbReference>
<sequence>MTAAPTPAPDAPFPLAPFPLDRRLSVAPMLDWTDRHYRVFARGLTRRTLLYTEMVVTGAILFGQRPRFLDYDARENPLALQLGGSDPAQLAECARIAEDWGYAEVNLNVGCPSDRVSSGRFGACLMAEPELVGDGVKAMQDACGLPVTVKHRLGIDDLDSYDHLRRFLDTVSAAGCQVFTIHARKAWLKGLSPKENREIPPLRHDVVHQVKRDYPHLDIVLNGGLKTLAECLPHLTDLQGCMIGRAAYETPYVLAEADQRIYGDSHAPVSRHDAVRLFVPYVEAQLAKGVPLHSMTRHILGIFQGLPGARAWRRHLSENAPKKGADVGVLLAALAHVPEGTYEKGVPEGTEPKDMPEGTEPKDMPEGTEPKDMPEGTYEKDVPEGTEEKGAPQA</sequence>
<dbReference type="AlphaFoldDB" id="A0A7W9ZFC7"/>
<feature type="binding site" evidence="9">
    <location>
        <begin position="28"/>
        <end position="30"/>
    </location>
    <ligand>
        <name>FMN</name>
        <dbReference type="ChEBI" id="CHEBI:58210"/>
    </ligand>
</feature>
<feature type="site" description="Interacts with tRNA; defines subfamily-specific binding signature" evidence="9">
    <location>
        <position position="310"/>
    </location>
</feature>
<comment type="caution">
    <text evidence="12">The sequence shown here is derived from an EMBL/GenBank/DDBJ whole genome shotgun (WGS) entry which is preliminary data.</text>
</comment>
<dbReference type="GO" id="GO:0050660">
    <property type="term" value="F:flavin adenine dinucleotide binding"/>
    <property type="evidence" value="ECO:0007669"/>
    <property type="project" value="InterPro"/>
</dbReference>
<dbReference type="GO" id="GO:0000049">
    <property type="term" value="F:tRNA binding"/>
    <property type="evidence" value="ECO:0007669"/>
    <property type="project" value="UniProtKB-UniRule"/>
</dbReference>
<dbReference type="NCBIfam" id="TIGR00742">
    <property type="entry name" value="yjbN"/>
    <property type="match status" value="1"/>
</dbReference>
<keyword evidence="3 9" id="KW-0285">Flavoprotein</keyword>
<keyword evidence="6 9" id="KW-0521">NADP</keyword>
<comment type="catalytic activity">
    <reaction evidence="9">
        <text>5,6-dihydrouridine(20a) in tRNA + NADP(+) = uridine(20a) in tRNA + NADPH + H(+)</text>
        <dbReference type="Rhea" id="RHEA:53344"/>
        <dbReference type="Rhea" id="RHEA-COMP:13535"/>
        <dbReference type="Rhea" id="RHEA-COMP:13536"/>
        <dbReference type="ChEBI" id="CHEBI:15378"/>
        <dbReference type="ChEBI" id="CHEBI:57783"/>
        <dbReference type="ChEBI" id="CHEBI:58349"/>
        <dbReference type="ChEBI" id="CHEBI:65315"/>
        <dbReference type="ChEBI" id="CHEBI:74443"/>
    </reaction>
</comment>
<feature type="domain" description="DUS-like FMN-binding" evidence="11">
    <location>
        <begin position="26"/>
        <end position="325"/>
    </location>
</feature>
<feature type="binding site" evidence="9">
    <location>
        <position position="182"/>
    </location>
    <ligand>
        <name>FMN</name>
        <dbReference type="ChEBI" id="CHEBI:58210"/>
    </ligand>
</feature>
<dbReference type="InterPro" id="IPR018517">
    <property type="entry name" value="tRNA_hU_synthase_CS"/>
</dbReference>
<dbReference type="Gene3D" id="3.20.20.70">
    <property type="entry name" value="Aldolase class I"/>
    <property type="match status" value="1"/>
</dbReference>
<comment type="cofactor">
    <cofactor evidence="1 9">
        <name>FMN</name>
        <dbReference type="ChEBI" id="CHEBI:58210"/>
    </cofactor>
</comment>
<comment type="catalytic activity">
    <reaction evidence="9">
        <text>5,6-dihydrouridine(20a) in tRNA + NAD(+) = uridine(20a) in tRNA + NADH + H(+)</text>
        <dbReference type="Rhea" id="RHEA:53348"/>
        <dbReference type="Rhea" id="RHEA-COMP:13535"/>
        <dbReference type="Rhea" id="RHEA-COMP:13536"/>
        <dbReference type="ChEBI" id="CHEBI:15378"/>
        <dbReference type="ChEBI" id="CHEBI:57540"/>
        <dbReference type="ChEBI" id="CHEBI:57945"/>
        <dbReference type="ChEBI" id="CHEBI:65315"/>
        <dbReference type="ChEBI" id="CHEBI:74443"/>
    </reaction>
</comment>
<dbReference type="Gene3D" id="1.20.120.1460">
    <property type="match status" value="1"/>
</dbReference>
<accession>A0A7W9ZFC7</accession>
<evidence type="ECO:0000256" key="6">
    <source>
        <dbReference type="ARBA" id="ARBA00022857"/>
    </source>
</evidence>
<evidence type="ECO:0000256" key="7">
    <source>
        <dbReference type="ARBA" id="ARBA00022884"/>
    </source>
</evidence>
<keyword evidence="7 9" id="KW-0694">RNA-binding</keyword>
<evidence type="ECO:0000256" key="9">
    <source>
        <dbReference type="HAMAP-Rule" id="MF_02041"/>
    </source>
</evidence>
<evidence type="ECO:0000313" key="13">
    <source>
        <dbReference type="Proteomes" id="UP000544872"/>
    </source>
</evidence>
<feature type="site" description="Interacts with tRNA; defines subfamily-specific binding signature" evidence="9">
    <location>
        <position position="194"/>
    </location>
</feature>
<evidence type="ECO:0000256" key="2">
    <source>
        <dbReference type="ARBA" id="ARBA00022555"/>
    </source>
</evidence>
<feature type="active site" description="Proton donor" evidence="9">
    <location>
        <position position="111"/>
    </location>
</feature>
<dbReference type="InterPro" id="IPR013785">
    <property type="entry name" value="Aldolase_TIM"/>
</dbReference>
<dbReference type="NCBIfam" id="NF008774">
    <property type="entry name" value="PRK11815.1"/>
    <property type="match status" value="1"/>
</dbReference>
<reference evidence="12 13" key="1">
    <citation type="submission" date="2020-08" db="EMBL/GenBank/DDBJ databases">
        <title>Genomic Encyclopedia of Type Strains, Phase IV (KMG-IV): sequencing the most valuable type-strain genomes for metagenomic binning, comparative biology and taxonomic classification.</title>
        <authorList>
            <person name="Goeker M."/>
        </authorList>
    </citation>
    <scope>NUCLEOTIDE SEQUENCE [LARGE SCALE GENOMIC DNA]</scope>
    <source>
        <strain evidence="12 13">DSM 11590</strain>
    </source>
</reference>
<evidence type="ECO:0000256" key="8">
    <source>
        <dbReference type="ARBA" id="ARBA00023002"/>
    </source>
</evidence>
<feature type="compositionally biased region" description="Basic and acidic residues" evidence="10">
    <location>
        <begin position="341"/>
        <end position="394"/>
    </location>
</feature>
<feature type="binding site" evidence="9">
    <location>
        <begin position="244"/>
        <end position="245"/>
    </location>
    <ligand>
        <name>FMN</name>
        <dbReference type="ChEBI" id="CHEBI:58210"/>
    </ligand>
</feature>
<feature type="binding site" evidence="9">
    <location>
        <position position="81"/>
    </location>
    <ligand>
        <name>FMN</name>
        <dbReference type="ChEBI" id="CHEBI:58210"/>
    </ligand>
</feature>
<dbReference type="PANTHER" id="PTHR42907">
    <property type="entry name" value="FMN-LINKED OXIDOREDUCTASES SUPERFAMILY PROTEIN"/>
    <property type="match status" value="1"/>
</dbReference>
<dbReference type="Proteomes" id="UP000544872">
    <property type="component" value="Unassembled WGS sequence"/>
</dbReference>
<evidence type="ECO:0000256" key="3">
    <source>
        <dbReference type="ARBA" id="ARBA00022630"/>
    </source>
</evidence>
<dbReference type="EC" id="1.3.1.91" evidence="9"/>
<dbReference type="PANTHER" id="PTHR42907:SF1">
    <property type="entry name" value="FMN-LINKED OXIDOREDUCTASES SUPERFAMILY PROTEIN"/>
    <property type="match status" value="1"/>
</dbReference>
<organism evidence="12 13">
    <name type="scientific">Novispirillum itersonii</name>
    <name type="common">Aquaspirillum itersonii</name>
    <dbReference type="NCBI Taxonomy" id="189"/>
    <lineage>
        <taxon>Bacteria</taxon>
        <taxon>Pseudomonadati</taxon>
        <taxon>Pseudomonadota</taxon>
        <taxon>Alphaproteobacteria</taxon>
        <taxon>Rhodospirillales</taxon>
        <taxon>Novispirillaceae</taxon>
        <taxon>Novispirillum</taxon>
    </lineage>
</organism>
<comment type="catalytic activity">
    <reaction evidence="9">
        <text>5,6-dihydrouridine(20) in tRNA + NAD(+) = uridine(20) in tRNA + NADH + H(+)</text>
        <dbReference type="Rhea" id="RHEA:53340"/>
        <dbReference type="Rhea" id="RHEA-COMP:13533"/>
        <dbReference type="Rhea" id="RHEA-COMP:13534"/>
        <dbReference type="ChEBI" id="CHEBI:15378"/>
        <dbReference type="ChEBI" id="CHEBI:57540"/>
        <dbReference type="ChEBI" id="CHEBI:57945"/>
        <dbReference type="ChEBI" id="CHEBI:65315"/>
        <dbReference type="ChEBI" id="CHEBI:74443"/>
        <dbReference type="EC" id="1.3.1.91"/>
    </reaction>
</comment>
<evidence type="ECO:0000256" key="5">
    <source>
        <dbReference type="ARBA" id="ARBA00022694"/>
    </source>
</evidence>
<evidence type="ECO:0000259" key="11">
    <source>
        <dbReference type="Pfam" id="PF01207"/>
    </source>
</evidence>
<keyword evidence="4 9" id="KW-0288">FMN</keyword>
<dbReference type="GO" id="GO:0010181">
    <property type="term" value="F:FMN binding"/>
    <property type="evidence" value="ECO:0007669"/>
    <property type="project" value="UniProtKB-UniRule"/>
</dbReference>
<name>A0A7W9ZFC7_NOVIT</name>
<evidence type="ECO:0000256" key="1">
    <source>
        <dbReference type="ARBA" id="ARBA00001917"/>
    </source>
</evidence>
<dbReference type="Pfam" id="PF01207">
    <property type="entry name" value="Dus"/>
    <property type="match status" value="1"/>
</dbReference>
<keyword evidence="8 9" id="KW-0560">Oxidoreductase</keyword>
<dbReference type="CDD" id="cd02801">
    <property type="entry name" value="DUS_like_FMN"/>
    <property type="match status" value="1"/>
</dbReference>
<dbReference type="InterPro" id="IPR004653">
    <property type="entry name" value="DusA"/>
</dbReference>
<dbReference type="GO" id="GO:0102264">
    <property type="term" value="F:tRNA-dihydrouridine20 synthase activity"/>
    <property type="evidence" value="ECO:0007669"/>
    <property type="project" value="UniProtKB-EC"/>
</dbReference>
<feature type="region of interest" description="Disordered" evidence="10">
    <location>
        <begin position="340"/>
        <end position="394"/>
    </location>
</feature>
<evidence type="ECO:0000256" key="4">
    <source>
        <dbReference type="ARBA" id="ARBA00022643"/>
    </source>
</evidence>
<feature type="site" description="Interacts with tRNA; defines subfamily-specific binding signature" evidence="9">
    <location>
        <position position="313"/>
    </location>
</feature>
<protein>
    <recommendedName>
        <fullName evidence="9">tRNA-dihydrouridine(20/20a) synthase</fullName>
        <ecNumber evidence="9">1.3.1.91</ecNumber>
    </recommendedName>
    <alternativeName>
        <fullName evidence="9">U20-specific dihydrouridine synthase</fullName>
        <shortName evidence="9">U20-specific Dus</shortName>
    </alternativeName>
    <alternativeName>
        <fullName evidence="9">tRNA-dihydrouridine synthase A</fullName>
    </alternativeName>
</protein>
<feature type="site" description="Interacts with tRNA" evidence="9">
    <location>
        <position position="197"/>
    </location>
</feature>
<keyword evidence="2 9" id="KW-0820">tRNA-binding</keyword>
<comment type="similarity">
    <text evidence="9">Belongs to the Dus family. DusA subfamily.</text>
</comment>
<feature type="binding site" evidence="9">
    <location>
        <position position="150"/>
    </location>
    <ligand>
        <name>FMN</name>
        <dbReference type="ChEBI" id="CHEBI:58210"/>
    </ligand>
</feature>
<keyword evidence="13" id="KW-1185">Reference proteome</keyword>
<dbReference type="SUPFAM" id="SSF51395">
    <property type="entry name" value="FMN-linked oxidoreductases"/>
    <property type="match status" value="1"/>
</dbReference>
<dbReference type="HAMAP" id="MF_02041">
    <property type="entry name" value="DusA_subfam"/>
    <property type="match status" value="1"/>
</dbReference>
<dbReference type="RefSeq" id="WP_260402417.1">
    <property type="nucleotide sequence ID" value="NZ_JACIIX010000006.1"/>
</dbReference>